<name>A0A4V0Z071_KTERU</name>
<dbReference type="KEGG" id="kbs:EPA93_41970"/>
<accession>A0A4V0Z071</accession>
<dbReference type="EMBL" id="CP035758">
    <property type="protein sequence ID" value="QBD82201.1"/>
    <property type="molecule type" value="Genomic_DNA"/>
</dbReference>
<organism evidence="2 3">
    <name type="scientific">Ktedonosporobacter rubrisoli</name>
    <dbReference type="NCBI Taxonomy" id="2509675"/>
    <lineage>
        <taxon>Bacteria</taxon>
        <taxon>Bacillati</taxon>
        <taxon>Chloroflexota</taxon>
        <taxon>Ktedonobacteria</taxon>
        <taxon>Ktedonobacterales</taxon>
        <taxon>Ktedonosporobacteraceae</taxon>
        <taxon>Ktedonosporobacter</taxon>
    </lineage>
</organism>
<evidence type="ECO:0000313" key="3">
    <source>
        <dbReference type="Proteomes" id="UP000290365"/>
    </source>
</evidence>
<dbReference type="OrthoDB" id="9782842at2"/>
<feature type="domain" description="Putative zinc-finger" evidence="1">
    <location>
        <begin position="6"/>
        <end position="39"/>
    </location>
</feature>
<evidence type="ECO:0000313" key="2">
    <source>
        <dbReference type="EMBL" id="QBD82201.1"/>
    </source>
</evidence>
<dbReference type="AlphaFoldDB" id="A0A4V0Z071"/>
<dbReference type="Proteomes" id="UP000290365">
    <property type="component" value="Chromosome"/>
</dbReference>
<proteinExistence type="predicted"/>
<reference evidence="2 3" key="1">
    <citation type="submission" date="2019-01" db="EMBL/GenBank/DDBJ databases">
        <title>Ktedonosporobacter rubrisoli SCAWS-G2.</title>
        <authorList>
            <person name="Huang Y."/>
            <person name="Yan B."/>
        </authorList>
    </citation>
    <scope>NUCLEOTIDE SEQUENCE [LARGE SCALE GENOMIC DNA]</scope>
    <source>
        <strain evidence="2 3">SCAWS-G2</strain>
    </source>
</reference>
<keyword evidence="3" id="KW-1185">Reference proteome</keyword>
<dbReference type="InterPro" id="IPR027383">
    <property type="entry name" value="Znf_put"/>
</dbReference>
<gene>
    <name evidence="2" type="ORF">EPA93_41970</name>
</gene>
<protein>
    <recommendedName>
        <fullName evidence="1">Putative zinc-finger domain-containing protein</fullName>
    </recommendedName>
</protein>
<sequence length="100" mass="11558">MDCLNCFEITARLHMYIDRELNSEEIAIVQEHLEDCPSCECRFHFDMRIKRLVHERCTIQHAPQHLREAVMRLAHAPAGTYAELDPELVKEIKADLKGGG</sequence>
<dbReference type="Pfam" id="PF13490">
    <property type="entry name" value="zf-HC2"/>
    <property type="match status" value="1"/>
</dbReference>
<dbReference type="RefSeq" id="WP_129893270.1">
    <property type="nucleotide sequence ID" value="NZ_CP035758.1"/>
</dbReference>
<evidence type="ECO:0000259" key="1">
    <source>
        <dbReference type="Pfam" id="PF13490"/>
    </source>
</evidence>